<dbReference type="InterPro" id="IPR038770">
    <property type="entry name" value="Na+/solute_symporter_sf"/>
</dbReference>
<keyword evidence="10" id="KW-1185">Reference proteome</keyword>
<dbReference type="OrthoDB" id="203097at2759"/>
<evidence type="ECO:0000256" key="4">
    <source>
        <dbReference type="ARBA" id="ARBA00022692"/>
    </source>
</evidence>
<dbReference type="Pfam" id="PF01758">
    <property type="entry name" value="SBF"/>
    <property type="match status" value="1"/>
</dbReference>
<gene>
    <name evidence="9" type="ORF">KC19_12G173500</name>
</gene>
<evidence type="ECO:0000313" key="9">
    <source>
        <dbReference type="EMBL" id="KAG0555499.1"/>
    </source>
</evidence>
<keyword evidence="5 8" id="KW-1133">Transmembrane helix</keyword>
<sequence>MAASLVKSVPNFRSVALPSGTPTRSDAVSNCSTSSSSSVFLGSSLPKHDLFYYGFIRRAELFHVLQCSAKYRGPSGDKSRPPSEKSKRHLDGCNSKGNEDGFKPLASSSQNPLASTSYEGQEQATIEMTRARHKGRVGTYIREGNVSLASFGIKVKRDKKGQKVDLTKSLSQLLPYVVLATAVSALAQPASFAWVSKDYYAALLGGIMLSIGVQLSVSDFAIVLKRPLPVLVGYVAQYMVKPLLGLLVCAAFGVDPLFSSGLILTSCVAGAQLSSYAAFLSEGDVALSIILTSVTTITSVVITPLLTKLLIGSVVPVDVIAMGKSILQVVILPIVLGLGLNTYAKKFVDKIRPVMPLMAMVCTSLCIGSPLSMNRNRIVSIEGFRLLFPVLTFHISAFVLGYWVPRLPFWRQDEKVSRTISLCTGMQSSTLAMLLATQFLGGSHAVPPACSVVVMAIMGLSLASFWGKGHQIRNLKNLVLKDVSYA</sequence>
<dbReference type="GO" id="GO:0016020">
    <property type="term" value="C:membrane"/>
    <property type="evidence" value="ECO:0007669"/>
    <property type="project" value="UniProtKB-SubCell"/>
</dbReference>
<evidence type="ECO:0000256" key="2">
    <source>
        <dbReference type="ARBA" id="ARBA00004141"/>
    </source>
</evidence>
<feature type="compositionally biased region" description="Basic and acidic residues" evidence="7">
    <location>
        <begin position="75"/>
        <end position="102"/>
    </location>
</feature>
<evidence type="ECO:0008006" key="11">
    <source>
        <dbReference type="Google" id="ProtNLM"/>
    </source>
</evidence>
<feature type="transmembrane region" description="Helical" evidence="8">
    <location>
        <begin position="231"/>
        <end position="254"/>
    </location>
</feature>
<dbReference type="PANTHER" id="PTHR10361:SF33">
    <property type="entry name" value="SODIUM_METABOLITE COTRANSPORTER BASS3, CHLOROPLASTIC-RELATED"/>
    <property type="match status" value="1"/>
</dbReference>
<feature type="transmembrane region" description="Helical" evidence="8">
    <location>
        <begin position="446"/>
        <end position="466"/>
    </location>
</feature>
<feature type="transmembrane region" description="Helical" evidence="8">
    <location>
        <begin position="286"/>
        <end position="306"/>
    </location>
</feature>
<accession>A0A8T0GBX3</accession>
<evidence type="ECO:0000256" key="6">
    <source>
        <dbReference type="ARBA" id="ARBA00023136"/>
    </source>
</evidence>
<feature type="transmembrane region" description="Helical" evidence="8">
    <location>
        <begin position="386"/>
        <end position="404"/>
    </location>
</feature>
<dbReference type="Gene3D" id="1.20.1530.20">
    <property type="match status" value="1"/>
</dbReference>
<dbReference type="GO" id="GO:0009941">
    <property type="term" value="C:chloroplast envelope"/>
    <property type="evidence" value="ECO:0007669"/>
    <property type="project" value="UniProtKB-SubCell"/>
</dbReference>
<comment type="caution">
    <text evidence="9">The sequence shown here is derived from an EMBL/GenBank/DDBJ whole genome shotgun (WGS) entry which is preliminary data.</text>
</comment>
<proteinExistence type="inferred from homology"/>
<feature type="transmembrane region" description="Helical" evidence="8">
    <location>
        <begin position="326"/>
        <end position="344"/>
    </location>
</feature>
<dbReference type="InterPro" id="IPR004710">
    <property type="entry name" value="Bilac:Na_transpt"/>
</dbReference>
<name>A0A8T0GBX3_CERPU</name>
<protein>
    <recommendedName>
        <fullName evidence="11">Sodium/metabolite cotransporter BASS3, chloroplastic</fullName>
    </recommendedName>
</protein>
<dbReference type="InterPro" id="IPR002657">
    <property type="entry name" value="BilAc:Na_symport/Acr3"/>
</dbReference>
<keyword evidence="4 8" id="KW-0812">Transmembrane</keyword>
<feature type="region of interest" description="Disordered" evidence="7">
    <location>
        <begin position="71"/>
        <end position="124"/>
    </location>
</feature>
<feature type="compositionally biased region" description="Polar residues" evidence="7">
    <location>
        <begin position="106"/>
        <end position="124"/>
    </location>
</feature>
<evidence type="ECO:0000313" key="10">
    <source>
        <dbReference type="Proteomes" id="UP000822688"/>
    </source>
</evidence>
<feature type="transmembrane region" description="Helical" evidence="8">
    <location>
        <begin position="200"/>
        <end position="224"/>
    </location>
</feature>
<comment type="subcellular location">
    <subcellularLocation>
        <location evidence="2">Membrane</location>
        <topology evidence="2">Multi-pass membrane protein</topology>
    </subcellularLocation>
    <subcellularLocation>
        <location evidence="1">Plastid</location>
        <location evidence="1">Chloroplast envelope</location>
    </subcellularLocation>
</comment>
<evidence type="ECO:0000256" key="5">
    <source>
        <dbReference type="ARBA" id="ARBA00022989"/>
    </source>
</evidence>
<dbReference type="EMBL" id="CM026433">
    <property type="protein sequence ID" value="KAG0555499.1"/>
    <property type="molecule type" value="Genomic_DNA"/>
</dbReference>
<evidence type="ECO:0000256" key="3">
    <source>
        <dbReference type="ARBA" id="ARBA00006528"/>
    </source>
</evidence>
<organism evidence="9 10">
    <name type="scientific">Ceratodon purpureus</name>
    <name type="common">Fire moss</name>
    <name type="synonym">Dicranum purpureum</name>
    <dbReference type="NCBI Taxonomy" id="3225"/>
    <lineage>
        <taxon>Eukaryota</taxon>
        <taxon>Viridiplantae</taxon>
        <taxon>Streptophyta</taxon>
        <taxon>Embryophyta</taxon>
        <taxon>Bryophyta</taxon>
        <taxon>Bryophytina</taxon>
        <taxon>Bryopsida</taxon>
        <taxon>Dicranidae</taxon>
        <taxon>Pseudoditrichales</taxon>
        <taxon>Ditrichaceae</taxon>
        <taxon>Ceratodon</taxon>
    </lineage>
</organism>
<dbReference type="Proteomes" id="UP000822688">
    <property type="component" value="Chromosome 12"/>
</dbReference>
<reference evidence="9" key="1">
    <citation type="submission" date="2020-06" db="EMBL/GenBank/DDBJ databases">
        <title>WGS assembly of Ceratodon purpureus strain R40.</title>
        <authorList>
            <person name="Carey S.B."/>
            <person name="Jenkins J."/>
            <person name="Shu S."/>
            <person name="Lovell J.T."/>
            <person name="Sreedasyam A."/>
            <person name="Maumus F."/>
            <person name="Tiley G.P."/>
            <person name="Fernandez-Pozo N."/>
            <person name="Barry K."/>
            <person name="Chen C."/>
            <person name="Wang M."/>
            <person name="Lipzen A."/>
            <person name="Daum C."/>
            <person name="Saski C.A."/>
            <person name="Payton A.C."/>
            <person name="Mcbreen J.C."/>
            <person name="Conrad R.E."/>
            <person name="Kollar L.M."/>
            <person name="Olsson S."/>
            <person name="Huttunen S."/>
            <person name="Landis J.B."/>
            <person name="Wickett N.J."/>
            <person name="Johnson M.G."/>
            <person name="Rensing S.A."/>
            <person name="Grimwood J."/>
            <person name="Schmutz J."/>
            <person name="Mcdaniel S.F."/>
        </authorList>
    </citation>
    <scope>NUCLEOTIDE SEQUENCE</scope>
    <source>
        <strain evidence="9">R40</strain>
    </source>
</reference>
<dbReference type="PANTHER" id="PTHR10361">
    <property type="entry name" value="SODIUM-BILE ACID COTRANSPORTER"/>
    <property type="match status" value="1"/>
</dbReference>
<keyword evidence="6 8" id="KW-0472">Membrane</keyword>
<evidence type="ECO:0000256" key="7">
    <source>
        <dbReference type="SAM" id="MobiDB-lite"/>
    </source>
</evidence>
<feature type="transmembrane region" description="Helical" evidence="8">
    <location>
        <begin position="173"/>
        <end position="194"/>
    </location>
</feature>
<comment type="similarity">
    <text evidence="3">Belongs to the bile acid:sodium symporter (BASS) (TC 2.A.28) family.</text>
</comment>
<dbReference type="AlphaFoldDB" id="A0A8T0GBX3"/>
<evidence type="ECO:0000256" key="1">
    <source>
        <dbReference type="ARBA" id="ARBA00004119"/>
    </source>
</evidence>
<evidence type="ECO:0000256" key="8">
    <source>
        <dbReference type="SAM" id="Phobius"/>
    </source>
</evidence>